<evidence type="ECO:0000313" key="1">
    <source>
        <dbReference type="EMBL" id="AIZ01807.1"/>
    </source>
</evidence>
<dbReference type="GeneID" id="26632325"/>
<keyword evidence="2" id="KW-1185">Reference proteome</keyword>
<dbReference type="RefSeq" id="YP_009205714.1">
    <property type="nucleotide sequence ID" value="NC_028881.1"/>
</dbReference>
<reference evidence="1 2" key="1">
    <citation type="submission" date="2014-10" db="EMBL/GenBank/DDBJ databases">
        <title>VR bacteriophages - a small but diverse group of low-temperature viruses.</title>
        <authorList>
            <person name="Kaliniene L."/>
            <person name="Meskys R."/>
            <person name="Simoliunas E."/>
            <person name="Zajanckauskaite A."/>
            <person name="Truncaite L."/>
        </authorList>
    </citation>
    <scope>NUCLEOTIDE SEQUENCE [LARGE SCALE GENOMIC DNA]</scope>
</reference>
<dbReference type="EMBL" id="KP007359">
    <property type="protein sequence ID" value="AIZ01807.1"/>
    <property type="molecule type" value="Genomic_DNA"/>
</dbReference>
<evidence type="ECO:0000313" key="2">
    <source>
        <dbReference type="Proteomes" id="UP000030715"/>
    </source>
</evidence>
<accession>A0A0A7HAV3</accession>
<dbReference type="OrthoDB" id="26953at10239"/>
<evidence type="ECO:0008006" key="3">
    <source>
        <dbReference type="Google" id="ProtNLM"/>
    </source>
</evidence>
<dbReference type="Proteomes" id="UP000030715">
    <property type="component" value="Segment"/>
</dbReference>
<dbReference type="KEGG" id="vg:26632325"/>
<protein>
    <recommendedName>
        <fullName evidence="3">Molybdenum ABC transporter</fullName>
    </recommendedName>
</protein>
<gene>
    <name evidence="1" type="ORF">VR5_020</name>
</gene>
<proteinExistence type="predicted"/>
<name>A0A0A7HAV3_9CAUD</name>
<organism evidence="1 2">
    <name type="scientific">Escherichia phage vb_EcoM-VR5</name>
    <dbReference type="NCBI Taxonomy" id="1567026"/>
    <lineage>
        <taxon>Viruses</taxon>
        <taxon>Duplodnaviria</taxon>
        <taxon>Heunggongvirae</taxon>
        <taxon>Uroviricota</taxon>
        <taxon>Caudoviricetes</taxon>
        <taxon>Pantevenvirales</taxon>
        <taxon>Straboviridae</taxon>
        <taxon>Tevenvirinae</taxon>
        <taxon>Dhakavirus</taxon>
        <taxon>Dhakavirus vr5</taxon>
    </lineage>
</organism>
<sequence length="62" mass="7226">MDLFDMFVIPDPEPETTQEPPIDLVNELDMIIQKHGFKLPKEVLSDLASYYQDPPPWAPWVK</sequence>